<accession>A0AAV1SBF2</accession>
<dbReference type="Proteomes" id="UP001314170">
    <property type="component" value="Unassembled WGS sequence"/>
</dbReference>
<comment type="caution">
    <text evidence="1">The sequence shown here is derived from an EMBL/GenBank/DDBJ whole genome shotgun (WGS) entry which is preliminary data.</text>
</comment>
<name>A0AAV1SBF2_9ROSI</name>
<keyword evidence="2" id="KW-1185">Reference proteome</keyword>
<dbReference type="EMBL" id="CAWUPB010001173">
    <property type="protein sequence ID" value="CAK7347673.1"/>
    <property type="molecule type" value="Genomic_DNA"/>
</dbReference>
<protein>
    <submittedName>
        <fullName evidence="1">Uncharacterized protein</fullName>
    </submittedName>
</protein>
<gene>
    <name evidence="1" type="ORF">DCAF_LOCUS20361</name>
</gene>
<dbReference type="AlphaFoldDB" id="A0AAV1SBF2"/>
<sequence>MRVRSRKQVAGAIFETSPTPMKMIQNTLFELGILAARFMYLRFDHLETKLRTGPTRPGSTPLELKEFIGPIWTVSTPLELKE</sequence>
<organism evidence="1 2">
    <name type="scientific">Dovyalis caffra</name>
    <dbReference type="NCBI Taxonomy" id="77055"/>
    <lineage>
        <taxon>Eukaryota</taxon>
        <taxon>Viridiplantae</taxon>
        <taxon>Streptophyta</taxon>
        <taxon>Embryophyta</taxon>
        <taxon>Tracheophyta</taxon>
        <taxon>Spermatophyta</taxon>
        <taxon>Magnoliopsida</taxon>
        <taxon>eudicotyledons</taxon>
        <taxon>Gunneridae</taxon>
        <taxon>Pentapetalae</taxon>
        <taxon>rosids</taxon>
        <taxon>fabids</taxon>
        <taxon>Malpighiales</taxon>
        <taxon>Salicaceae</taxon>
        <taxon>Flacourtieae</taxon>
        <taxon>Dovyalis</taxon>
    </lineage>
</organism>
<proteinExistence type="predicted"/>
<reference evidence="1 2" key="1">
    <citation type="submission" date="2024-01" db="EMBL/GenBank/DDBJ databases">
        <authorList>
            <person name="Waweru B."/>
        </authorList>
    </citation>
    <scope>NUCLEOTIDE SEQUENCE [LARGE SCALE GENOMIC DNA]</scope>
</reference>
<evidence type="ECO:0000313" key="2">
    <source>
        <dbReference type="Proteomes" id="UP001314170"/>
    </source>
</evidence>
<evidence type="ECO:0000313" key="1">
    <source>
        <dbReference type="EMBL" id="CAK7347673.1"/>
    </source>
</evidence>